<evidence type="ECO:0000313" key="8">
    <source>
        <dbReference type="EMBL" id="MEJ5217681.1"/>
    </source>
</evidence>
<dbReference type="InterPro" id="IPR004670">
    <property type="entry name" value="NhaA"/>
</dbReference>
<dbReference type="HAMAP" id="MF_01844">
    <property type="entry name" value="NhaA"/>
    <property type="match status" value="1"/>
</dbReference>
<feature type="transmembrane region" description="Helical" evidence="6">
    <location>
        <begin position="506"/>
        <end position="528"/>
    </location>
</feature>
<dbReference type="SUPFAM" id="SSF52833">
    <property type="entry name" value="Thioredoxin-like"/>
    <property type="match status" value="1"/>
</dbReference>
<evidence type="ECO:0000313" key="9">
    <source>
        <dbReference type="Proteomes" id="UP001368270"/>
    </source>
</evidence>
<comment type="subcellular location">
    <subcellularLocation>
        <location evidence="1">Cell inner membrane</location>
        <topology evidence="1">Multi-pass membrane protein</topology>
    </subcellularLocation>
    <subcellularLocation>
        <location evidence="6">Cell membrane</location>
        <topology evidence="6">Multi-pass membrane protein</topology>
    </subcellularLocation>
</comment>
<dbReference type="InterPro" id="IPR036249">
    <property type="entry name" value="Thioredoxin-like_sf"/>
</dbReference>
<keyword evidence="6" id="KW-0915">Sodium</keyword>
<evidence type="ECO:0000256" key="4">
    <source>
        <dbReference type="ARBA" id="ARBA00022989"/>
    </source>
</evidence>
<keyword evidence="2 6" id="KW-1003">Cell membrane</keyword>
<dbReference type="InterPro" id="IPR001853">
    <property type="entry name" value="DSBA-like_thioredoxin_dom"/>
</dbReference>
<dbReference type="NCBIfam" id="TIGR00773">
    <property type="entry name" value="NhaA"/>
    <property type="match status" value="1"/>
</dbReference>
<keyword evidence="6" id="KW-0813">Transport</keyword>
<comment type="function">
    <text evidence="6">Na(+)/H(+) antiporter that extrudes sodium in exchange for external protons.</text>
</comment>
<keyword evidence="6" id="KW-0050">Antiport</keyword>
<feature type="transmembrane region" description="Helical" evidence="6">
    <location>
        <begin position="475"/>
        <end position="494"/>
    </location>
</feature>
<feature type="transmembrane region" description="Helical" evidence="6">
    <location>
        <begin position="360"/>
        <end position="376"/>
    </location>
</feature>
<evidence type="ECO:0000256" key="1">
    <source>
        <dbReference type="ARBA" id="ARBA00004429"/>
    </source>
</evidence>
<evidence type="ECO:0000256" key="6">
    <source>
        <dbReference type="HAMAP-Rule" id="MF_01844"/>
    </source>
</evidence>
<organism evidence="8 9">
    <name type="scientific">Cognatishimia coralii</name>
    <dbReference type="NCBI Taxonomy" id="3083254"/>
    <lineage>
        <taxon>Bacteria</taxon>
        <taxon>Pseudomonadati</taxon>
        <taxon>Pseudomonadota</taxon>
        <taxon>Alphaproteobacteria</taxon>
        <taxon>Rhodobacterales</taxon>
        <taxon>Paracoccaceae</taxon>
        <taxon>Cognatishimia</taxon>
    </lineage>
</organism>
<feature type="transmembrane region" description="Helical" evidence="6">
    <location>
        <begin position="187"/>
        <end position="213"/>
    </location>
</feature>
<comment type="catalytic activity">
    <reaction evidence="6">
        <text>Na(+)(in) + 2 H(+)(out) = Na(+)(out) + 2 H(+)(in)</text>
        <dbReference type="Rhea" id="RHEA:29251"/>
        <dbReference type="ChEBI" id="CHEBI:15378"/>
        <dbReference type="ChEBI" id="CHEBI:29101"/>
    </reaction>
</comment>
<name>A0ABU8QE72_9RHOB</name>
<feature type="transmembrane region" description="Helical" evidence="6">
    <location>
        <begin position="305"/>
        <end position="324"/>
    </location>
</feature>
<dbReference type="Gene3D" id="3.40.30.10">
    <property type="entry name" value="Glutaredoxin"/>
    <property type="match status" value="1"/>
</dbReference>
<feature type="domain" description="DSBA-like thioredoxin" evidence="7">
    <location>
        <begin position="48"/>
        <end position="172"/>
    </location>
</feature>
<comment type="caution">
    <text evidence="8">The sequence shown here is derived from an EMBL/GenBank/DDBJ whole genome shotgun (WGS) entry which is preliminary data.</text>
</comment>
<feature type="transmembrane region" description="Helical" evidence="6">
    <location>
        <begin position="388"/>
        <end position="416"/>
    </location>
</feature>
<dbReference type="Proteomes" id="UP001368270">
    <property type="component" value="Unassembled WGS sequence"/>
</dbReference>
<keyword evidence="9" id="KW-1185">Reference proteome</keyword>
<dbReference type="InterPro" id="IPR023171">
    <property type="entry name" value="Na/H_antiporter_dom_sf"/>
</dbReference>
<feature type="transmembrane region" description="Helical" evidence="6">
    <location>
        <begin position="331"/>
        <end position="354"/>
    </location>
</feature>
<dbReference type="RefSeq" id="WP_339402646.1">
    <property type="nucleotide sequence ID" value="NZ_JBBGAZ010000001.1"/>
</dbReference>
<evidence type="ECO:0000256" key="3">
    <source>
        <dbReference type="ARBA" id="ARBA00022692"/>
    </source>
</evidence>
<dbReference type="PANTHER" id="PTHR30341:SF0">
    <property type="entry name" value="NA(+)_H(+) ANTIPORTER NHAA"/>
    <property type="match status" value="1"/>
</dbReference>
<accession>A0ABU8QE72</accession>
<keyword evidence="5 6" id="KW-0472">Membrane</keyword>
<keyword evidence="3 6" id="KW-0812">Transmembrane</keyword>
<keyword evidence="6" id="KW-0406">Ion transport</keyword>
<feature type="transmembrane region" description="Helical" evidence="6">
    <location>
        <begin position="241"/>
        <end position="258"/>
    </location>
</feature>
<feature type="transmembrane region" description="Helical" evidence="6">
    <location>
        <begin position="270"/>
        <end position="293"/>
    </location>
</feature>
<gene>
    <name evidence="6 8" type="primary">nhaA</name>
    <name evidence="8" type="ORF">WG622_05485</name>
</gene>
<keyword evidence="6" id="KW-0739">Sodium transport</keyword>
<keyword evidence="4 6" id="KW-1133">Transmembrane helix</keyword>
<evidence type="ECO:0000256" key="2">
    <source>
        <dbReference type="ARBA" id="ARBA00022475"/>
    </source>
</evidence>
<dbReference type="Gene3D" id="1.20.1530.10">
    <property type="entry name" value="Na+/H+ antiporter like domain"/>
    <property type="match status" value="1"/>
</dbReference>
<dbReference type="Pfam" id="PF01323">
    <property type="entry name" value="DSBA"/>
    <property type="match status" value="1"/>
</dbReference>
<comment type="similarity">
    <text evidence="6">Belongs to the NhaA Na(+)/H(+) (TC 2.A.33) antiporter family.</text>
</comment>
<evidence type="ECO:0000256" key="5">
    <source>
        <dbReference type="ARBA" id="ARBA00023136"/>
    </source>
</evidence>
<dbReference type="Pfam" id="PF06965">
    <property type="entry name" value="Na_H_antiport_1"/>
    <property type="match status" value="1"/>
</dbReference>
<proteinExistence type="inferred from homology"/>
<dbReference type="PANTHER" id="PTHR30341">
    <property type="entry name" value="SODIUM ION/PROTON ANTIPORTER NHAA-RELATED"/>
    <property type="match status" value="1"/>
</dbReference>
<dbReference type="EMBL" id="JBBGAZ010000001">
    <property type="protein sequence ID" value="MEJ5217681.1"/>
    <property type="molecule type" value="Genomic_DNA"/>
</dbReference>
<feature type="transmembrane region" description="Helical" evidence="6">
    <location>
        <begin position="540"/>
        <end position="564"/>
    </location>
</feature>
<evidence type="ECO:0000259" key="7">
    <source>
        <dbReference type="Pfam" id="PF01323"/>
    </source>
</evidence>
<feature type="transmembrane region" description="Helical" evidence="6">
    <location>
        <begin position="576"/>
        <end position="596"/>
    </location>
</feature>
<sequence length="604" mass="65190">MNGYLKHPLDTSRDIVEGKENGRVSIVWYIDFTSDRMRRIRDIMRRTRLRALPENVTFAYRFLPAVGNENGSDIAARAAIAAAAQGRFDDMRNALFSRPPRYTVGVVMAIAEALDMDQDKLRDDMFSDETTQRLQDDHDSAIASDAHGGPLVFIDNRQYVGAWDEAAVTEAIEKPLGLRLRLASEDFFHWAASAGMVLVAATIAALIVVNVGFHEAYEHLRHTKMGLFFADAKFSLSLEHWINDGLMALFFLIVGIEIKREMVDGELSDMSRAALPILGAVGGMAMPALIYAAINWNSPDTLHGWGIPMATDIAFTLGIMALLGRRVPTSLKIFVSALAIADDLGAILVIALFYGHGFHMDAFLFGVGILAIMLVLNRARIYSRTPYLLLGVVLWYFVYESGLHATLAGVLTALAIPSRRSASIEGVAEQAASVFEAERESNSSAIGAGALARLESAVERLREPGFHLQHALEGWSNFLILPLFAFFNTGILIIGSSFALGSPEVLGVMAGLVIGKPLGIFLICYLGVRLGLAKLSPEISWTQVVGAGLLAGVGFTMSIFIGSAAFAGEQLESVKLAILIASLVAGSLGALVLIMASSPETADG</sequence>
<protein>
    <recommendedName>
        <fullName evidence="6">Na(+)/H(+) antiporter NhaA</fullName>
    </recommendedName>
    <alternativeName>
        <fullName evidence="6">Sodium/proton antiporter NhaA</fullName>
    </alternativeName>
</protein>
<reference evidence="8 9" key="1">
    <citation type="submission" date="2024-03" db="EMBL/GenBank/DDBJ databases">
        <title>Cognatishimia coralii sp. nov., a marine bacterium isolated from coral surrounding seawater.</title>
        <authorList>
            <person name="Liu X."/>
            <person name="Liu S."/>
            <person name="Sun H."/>
            <person name="Zhang Y."/>
        </authorList>
    </citation>
    <scope>NUCLEOTIDE SEQUENCE [LARGE SCALE GENOMIC DNA]</scope>
    <source>
        <strain evidence="8 9">D5M38</strain>
    </source>
</reference>